<dbReference type="PROSITE" id="PS50158">
    <property type="entry name" value="ZF_CCHC"/>
    <property type="match status" value="1"/>
</dbReference>
<keyword evidence="3" id="KW-0238">DNA-binding</keyword>
<dbReference type="GO" id="GO:0003677">
    <property type="term" value="F:DNA binding"/>
    <property type="evidence" value="ECO:0007669"/>
    <property type="project" value="UniProtKB-KW"/>
</dbReference>
<dbReference type="PROSITE" id="PS50878">
    <property type="entry name" value="RT_POL"/>
    <property type="match status" value="1"/>
</dbReference>
<dbReference type="EMBL" id="SBJO01000650">
    <property type="protein sequence ID" value="KAF9758257.1"/>
    <property type="molecule type" value="Genomic_DNA"/>
</dbReference>
<dbReference type="OrthoDB" id="5423428at2759"/>
<evidence type="ECO:0000256" key="2">
    <source>
        <dbReference type="ARBA" id="ARBA00022750"/>
    </source>
</evidence>
<evidence type="ECO:0000313" key="8">
    <source>
        <dbReference type="EMBL" id="KAF9758257.1"/>
    </source>
</evidence>
<keyword evidence="5" id="KW-0863">Zinc-finger</keyword>
<dbReference type="GO" id="GO:0008270">
    <property type="term" value="F:zinc ion binding"/>
    <property type="evidence" value="ECO:0007669"/>
    <property type="project" value="UniProtKB-KW"/>
</dbReference>
<dbReference type="Gene3D" id="3.10.10.10">
    <property type="entry name" value="HIV Type 1 Reverse Transcriptase, subunit A, domain 1"/>
    <property type="match status" value="1"/>
</dbReference>
<keyword evidence="9" id="KW-1185">Reference proteome</keyword>
<keyword evidence="4" id="KW-0511">Multifunctional enzyme</keyword>
<evidence type="ECO:0000259" key="6">
    <source>
        <dbReference type="PROSITE" id="PS50158"/>
    </source>
</evidence>
<dbReference type="PANTHER" id="PTHR37984">
    <property type="entry name" value="PROTEIN CBG26694"/>
    <property type="match status" value="1"/>
</dbReference>
<dbReference type="CDD" id="cd01647">
    <property type="entry name" value="RT_LTR"/>
    <property type="match status" value="1"/>
</dbReference>
<evidence type="ECO:0000313" key="9">
    <source>
        <dbReference type="Proteomes" id="UP000740883"/>
    </source>
</evidence>
<dbReference type="SUPFAM" id="SSF56672">
    <property type="entry name" value="DNA/RNA polymerases"/>
    <property type="match status" value="1"/>
</dbReference>
<proteinExistence type="predicted"/>
<dbReference type="InterPro" id="IPR041577">
    <property type="entry name" value="RT_RNaseH_2"/>
</dbReference>
<reference evidence="8 9" key="1">
    <citation type="journal article" date="2020" name="Genome Biol. Evol.">
        <title>Comparative genomics of strictly vertically transmitted, feminizing microsporidia endosymbionts of amphipod crustaceans.</title>
        <authorList>
            <person name="Cormier A."/>
            <person name="Chebbi M.A."/>
            <person name="Giraud I."/>
            <person name="Wattier R."/>
            <person name="Teixeira M."/>
            <person name="Gilbert C."/>
            <person name="Rigaud T."/>
            <person name="Cordaux R."/>
        </authorList>
    </citation>
    <scope>NUCLEOTIDE SEQUENCE [LARGE SCALE GENOMIC DNA]</scope>
    <source>
        <strain evidence="8 9">Ou3-Ou53</strain>
    </source>
</reference>
<evidence type="ECO:0000256" key="5">
    <source>
        <dbReference type="PROSITE-ProRule" id="PRU00047"/>
    </source>
</evidence>
<gene>
    <name evidence="8" type="primary">pol_7</name>
    <name evidence="8" type="ORF">NGRA_3193</name>
</gene>
<dbReference type="InterPro" id="IPR001878">
    <property type="entry name" value="Znf_CCHC"/>
</dbReference>
<protein>
    <submittedName>
        <fullName evidence="8">Retrovirus-related Pol polyprotein from transposon gypsy</fullName>
    </submittedName>
</protein>
<dbReference type="Proteomes" id="UP000740883">
    <property type="component" value="Unassembled WGS sequence"/>
</dbReference>
<dbReference type="InterPro" id="IPR043128">
    <property type="entry name" value="Rev_trsase/Diguanyl_cyclase"/>
</dbReference>
<comment type="caution">
    <text evidence="8">The sequence shown here is derived from an EMBL/GenBank/DDBJ whole genome shotgun (WGS) entry which is preliminary data.</text>
</comment>
<evidence type="ECO:0000259" key="7">
    <source>
        <dbReference type="PROSITE" id="PS50878"/>
    </source>
</evidence>
<dbReference type="AlphaFoldDB" id="A0A9P6KWZ7"/>
<keyword evidence="2" id="KW-0064">Aspartyl protease</keyword>
<evidence type="ECO:0000256" key="3">
    <source>
        <dbReference type="ARBA" id="ARBA00023125"/>
    </source>
</evidence>
<name>A0A9P6KWZ7_9MICR</name>
<keyword evidence="2" id="KW-0378">Hydrolase</keyword>
<evidence type="ECO:0000256" key="4">
    <source>
        <dbReference type="ARBA" id="ARBA00023268"/>
    </source>
</evidence>
<feature type="domain" description="CCHC-type" evidence="6">
    <location>
        <begin position="35"/>
        <end position="48"/>
    </location>
</feature>
<dbReference type="PANTHER" id="PTHR37984:SF5">
    <property type="entry name" value="PROTEIN NYNRIN-LIKE"/>
    <property type="match status" value="1"/>
</dbReference>
<dbReference type="InterPro" id="IPR043502">
    <property type="entry name" value="DNA/RNA_pol_sf"/>
</dbReference>
<dbReference type="FunFam" id="3.30.70.270:FF:000020">
    <property type="entry name" value="Transposon Tf2-6 polyprotein-like Protein"/>
    <property type="match status" value="1"/>
</dbReference>
<dbReference type="GO" id="GO:0004190">
    <property type="term" value="F:aspartic-type endopeptidase activity"/>
    <property type="evidence" value="ECO:0007669"/>
    <property type="project" value="UniProtKB-KW"/>
</dbReference>
<dbReference type="Pfam" id="PF17919">
    <property type="entry name" value="RT_RNaseH_2"/>
    <property type="match status" value="1"/>
</dbReference>
<organism evidence="8 9">
    <name type="scientific">Nosema granulosis</name>
    <dbReference type="NCBI Taxonomy" id="83296"/>
    <lineage>
        <taxon>Eukaryota</taxon>
        <taxon>Fungi</taxon>
        <taxon>Fungi incertae sedis</taxon>
        <taxon>Microsporidia</taxon>
        <taxon>Nosematidae</taxon>
        <taxon>Nosema</taxon>
    </lineage>
</organism>
<dbReference type="GO" id="GO:0006508">
    <property type="term" value="P:proteolysis"/>
    <property type="evidence" value="ECO:0007669"/>
    <property type="project" value="UniProtKB-KW"/>
</dbReference>
<sequence>MWNTIREELKEEENRRRREVNFNNNYVHRRAARECFVCGKVGHIARFCDLKKGEESRERYNNNNNKTFEYLVVDKQEATERVDELVGGRKHKRLRSGLELDRVIEMYPEVLKASKDKIVYKTGVKCYIRTPKGEKIVRRGQIVPRSMRVKTKTYFQDLEERGIIRKSRSDWRNPIRAIEKPNGDVRVVSNLMGLNDLVEKDPYTLPTIREVILATQGSTKFSVVDLKEGFYHIEIEENHKHKTAFEFDGMVYEWNSMVMGFKNSPQIMQKTMNGILEEFRGKGVEVYMDDVVIHAKDGTKHDDLFLGVMQRFKEAGLKVNPGKIQYRKDEVELLGVTIDGYSRKPSEITKNEALEYKRPECVKDVRRFLGLAGWFRDFIRNFALITINLTEALKTKSKWKWTEEMEEEFKLVKEELRNMRPLKIPDYKEDFRLRTDACDSGLGAVLLQKNKRGE</sequence>
<keyword evidence="5" id="KW-0479">Metal-binding</keyword>
<evidence type="ECO:0000256" key="1">
    <source>
        <dbReference type="ARBA" id="ARBA00022670"/>
    </source>
</evidence>
<dbReference type="InterPro" id="IPR036875">
    <property type="entry name" value="Znf_CCHC_sf"/>
</dbReference>
<dbReference type="SUPFAM" id="SSF57756">
    <property type="entry name" value="Retrovirus zinc finger-like domains"/>
    <property type="match status" value="1"/>
</dbReference>
<keyword evidence="5" id="KW-0862">Zinc</keyword>
<keyword evidence="1" id="KW-0645">Protease</keyword>
<dbReference type="InterPro" id="IPR050951">
    <property type="entry name" value="Retrovirus_Pol_polyprotein"/>
</dbReference>
<dbReference type="InterPro" id="IPR000477">
    <property type="entry name" value="RT_dom"/>
</dbReference>
<dbReference type="Pfam" id="PF00078">
    <property type="entry name" value="RVT_1"/>
    <property type="match status" value="1"/>
</dbReference>
<accession>A0A9P6KWZ7</accession>
<dbReference type="Gene3D" id="3.30.70.270">
    <property type="match status" value="2"/>
</dbReference>
<feature type="domain" description="Reverse transcriptase" evidence="7">
    <location>
        <begin position="159"/>
        <end position="338"/>
    </location>
</feature>